<keyword evidence="4" id="KW-0234">DNA repair</keyword>
<evidence type="ECO:0000313" key="8">
    <source>
        <dbReference type="Proteomes" id="UP000053447"/>
    </source>
</evidence>
<evidence type="ECO:0000256" key="2">
    <source>
        <dbReference type="ARBA" id="ARBA00008729"/>
    </source>
</evidence>
<name>A0A0W4ZV71_PNEJ7</name>
<feature type="region of interest" description="Disordered" evidence="6">
    <location>
        <begin position="71"/>
        <end position="124"/>
    </location>
</feature>
<dbReference type="Pfam" id="PF10376">
    <property type="entry name" value="Mei5"/>
    <property type="match status" value="1"/>
</dbReference>
<accession>A0A0W4ZV71</accession>
<comment type="subcellular location">
    <subcellularLocation>
        <location evidence="1">Nucleus</location>
    </subcellularLocation>
</comment>
<dbReference type="Gene3D" id="6.10.140.1020">
    <property type="match status" value="1"/>
</dbReference>
<comment type="similarity">
    <text evidence="2">Belongs to the SFR1/MEI5 family.</text>
</comment>
<dbReference type="AlphaFoldDB" id="A0A0W4ZV71"/>
<gene>
    <name evidence="7" type="ORF">T551_00371</name>
</gene>
<protein>
    <recommendedName>
        <fullName evidence="9">Swi5-dependent recombination DNA repair protein 1 homolog</fullName>
    </recommendedName>
</protein>
<evidence type="ECO:0000256" key="1">
    <source>
        <dbReference type="ARBA" id="ARBA00004123"/>
    </source>
</evidence>
<evidence type="ECO:0008006" key="9">
    <source>
        <dbReference type="Google" id="ProtNLM"/>
    </source>
</evidence>
<dbReference type="VEuPathDB" id="FungiDB:T551_00371"/>
<dbReference type="OrthoDB" id="27934at2759"/>
<dbReference type="Proteomes" id="UP000053447">
    <property type="component" value="Unassembled WGS sequence"/>
</dbReference>
<keyword evidence="3" id="KW-0227">DNA damage</keyword>
<evidence type="ECO:0000256" key="3">
    <source>
        <dbReference type="ARBA" id="ARBA00022763"/>
    </source>
</evidence>
<proteinExistence type="inferred from homology"/>
<organism evidence="7 8">
    <name type="scientific">Pneumocystis jirovecii (strain RU7)</name>
    <name type="common">Human pneumocystis pneumonia agent</name>
    <dbReference type="NCBI Taxonomy" id="1408657"/>
    <lineage>
        <taxon>Eukaryota</taxon>
        <taxon>Fungi</taxon>
        <taxon>Dikarya</taxon>
        <taxon>Ascomycota</taxon>
        <taxon>Taphrinomycotina</taxon>
        <taxon>Pneumocystomycetes</taxon>
        <taxon>Pneumocystaceae</taxon>
        <taxon>Pneumocystis</taxon>
    </lineage>
</organism>
<keyword evidence="8" id="KW-1185">Reference proteome</keyword>
<dbReference type="PANTHER" id="PTHR28527">
    <property type="entry name" value="MATING-TYPE SWITCHING PROTEIN SWI2-RELATED"/>
    <property type="match status" value="1"/>
</dbReference>
<dbReference type="GO" id="GO:0005634">
    <property type="term" value="C:nucleus"/>
    <property type="evidence" value="ECO:0007669"/>
    <property type="project" value="UniProtKB-SubCell"/>
</dbReference>
<comment type="caution">
    <text evidence="7">The sequence shown here is derived from an EMBL/GenBank/DDBJ whole genome shotgun (WGS) entry which is preliminary data.</text>
</comment>
<evidence type="ECO:0000256" key="5">
    <source>
        <dbReference type="ARBA" id="ARBA00023242"/>
    </source>
</evidence>
<dbReference type="eggNOG" id="ENOG502SAMI">
    <property type="taxonomic scope" value="Eukaryota"/>
</dbReference>
<evidence type="ECO:0000256" key="4">
    <source>
        <dbReference type="ARBA" id="ARBA00023204"/>
    </source>
</evidence>
<evidence type="ECO:0000256" key="6">
    <source>
        <dbReference type="SAM" id="MobiDB-lite"/>
    </source>
</evidence>
<dbReference type="STRING" id="1408657.A0A0W4ZV71"/>
<dbReference type="GO" id="GO:0006281">
    <property type="term" value="P:DNA repair"/>
    <property type="evidence" value="ECO:0007669"/>
    <property type="project" value="UniProtKB-KW"/>
</dbReference>
<dbReference type="RefSeq" id="XP_018230972.1">
    <property type="nucleotide sequence ID" value="XM_018372638.1"/>
</dbReference>
<dbReference type="EMBL" id="LFWA01000002">
    <property type="protein sequence ID" value="KTW32280.1"/>
    <property type="molecule type" value="Genomic_DNA"/>
</dbReference>
<keyword evidence="5" id="KW-0539">Nucleus</keyword>
<feature type="compositionally biased region" description="Low complexity" evidence="6">
    <location>
        <begin position="110"/>
        <end position="124"/>
    </location>
</feature>
<sequence length="292" mass="33799">METEIEPLNSPEKNDLNDTNYNHDYSLSEEFGVKRTFTEIINENDVLKSSNSILSKKKCLINKKLRQPFRSPLKANNHTNKLLGTVKKDEKSSDSPERNISSKENENNKSKIISDTTDTHSISTPKKSVKKAVFRSPLFPSKNTVDPEINALHKRRLELERKIWEADERIKTIETAKIYENKDDNKLEMLIDKWRLAAQQAAAQLFTIVSERIEAAGGIVAWYKQFEISRNIFSEWDTTPNIDSENLEQDKEYLPNVEDTSKSEEFTMTMMLEKLNISPNLIGWDIKTETWL</sequence>
<dbReference type="GeneID" id="28938893"/>
<evidence type="ECO:0000313" key="7">
    <source>
        <dbReference type="EMBL" id="KTW32280.1"/>
    </source>
</evidence>
<dbReference type="InterPro" id="IPR018468">
    <property type="entry name" value="SFR1/Mei5"/>
</dbReference>
<feature type="compositionally biased region" description="Basic and acidic residues" evidence="6">
    <location>
        <begin position="86"/>
        <end position="109"/>
    </location>
</feature>
<dbReference type="GO" id="GO:0006310">
    <property type="term" value="P:DNA recombination"/>
    <property type="evidence" value="ECO:0007669"/>
    <property type="project" value="TreeGrafter"/>
</dbReference>
<feature type="region of interest" description="Disordered" evidence="6">
    <location>
        <begin position="1"/>
        <end position="21"/>
    </location>
</feature>
<dbReference type="PANTHER" id="PTHR28527:SF1">
    <property type="entry name" value="SWI5-DEPENDENT RECOMBINATION DNA REPAIR PROTEIN 1"/>
    <property type="match status" value="1"/>
</dbReference>
<reference evidence="8" key="1">
    <citation type="journal article" date="2016" name="Nat. Commun.">
        <title>Genome analysis of three Pneumocystis species reveals adaptation mechanisms to life exclusively in mammalian hosts.</title>
        <authorList>
            <person name="Ma L."/>
            <person name="Chen Z."/>
            <person name="Huang D.W."/>
            <person name="Kutty G."/>
            <person name="Ishihara M."/>
            <person name="Wang H."/>
            <person name="Abouelleil A."/>
            <person name="Bishop L."/>
            <person name="Davey E."/>
            <person name="Deng R."/>
            <person name="Deng X."/>
            <person name="Fan L."/>
            <person name="Fantoni G."/>
            <person name="Fitzgerald M."/>
            <person name="Gogineni E."/>
            <person name="Goldberg J.M."/>
            <person name="Handley G."/>
            <person name="Hu X."/>
            <person name="Huber C."/>
            <person name="Jiao X."/>
            <person name="Jones K."/>
            <person name="Levin J.Z."/>
            <person name="Liu Y."/>
            <person name="Macdonald P."/>
            <person name="Melnikov A."/>
            <person name="Raley C."/>
            <person name="Sassi M."/>
            <person name="Sherman B.T."/>
            <person name="Song X."/>
            <person name="Sykes S."/>
            <person name="Tran B."/>
            <person name="Walsh L."/>
            <person name="Xia Y."/>
            <person name="Yang J."/>
            <person name="Young S."/>
            <person name="Zeng Q."/>
            <person name="Zheng X."/>
            <person name="Stephens R."/>
            <person name="Nusbaum C."/>
            <person name="Birren B.W."/>
            <person name="Azadi P."/>
            <person name="Lempicki R.A."/>
            <person name="Cuomo C.A."/>
            <person name="Kovacs J.A."/>
        </authorList>
    </citation>
    <scope>NUCLEOTIDE SEQUENCE [LARGE SCALE GENOMIC DNA]</scope>
    <source>
        <strain evidence="8">RU7</strain>
    </source>
</reference>